<evidence type="ECO:0000313" key="2">
    <source>
        <dbReference type="EMBL" id="CEP20184.1"/>
    </source>
</evidence>
<proteinExistence type="predicted"/>
<dbReference type="GO" id="GO:0005829">
    <property type="term" value="C:cytosol"/>
    <property type="evidence" value="ECO:0007669"/>
    <property type="project" value="TreeGrafter"/>
</dbReference>
<dbReference type="InterPro" id="IPR019412">
    <property type="entry name" value="IML2/TPR_39"/>
</dbReference>
<dbReference type="Pfam" id="PF10300">
    <property type="entry name" value="Iml2-TPR_39"/>
    <property type="match status" value="2"/>
</dbReference>
<dbReference type="AlphaFoldDB" id="A0A0B7NY52"/>
<dbReference type="Proteomes" id="UP000054107">
    <property type="component" value="Unassembled WGS sequence"/>
</dbReference>
<dbReference type="GO" id="GO:0005741">
    <property type="term" value="C:mitochondrial outer membrane"/>
    <property type="evidence" value="ECO:0007669"/>
    <property type="project" value="TreeGrafter"/>
</dbReference>
<reference evidence="2 3" key="1">
    <citation type="submission" date="2014-09" db="EMBL/GenBank/DDBJ databases">
        <authorList>
            <person name="Ellenberger Sabrina"/>
        </authorList>
    </citation>
    <scope>NUCLEOTIDE SEQUENCE [LARGE SCALE GENOMIC DNA]</scope>
    <source>
        <strain evidence="2 3">CBS 412.66</strain>
    </source>
</reference>
<dbReference type="PANTHER" id="PTHR31859:SF1">
    <property type="entry name" value="TETRATRICOPEPTIDE REPEAT PROTEIN 39C"/>
    <property type="match status" value="1"/>
</dbReference>
<keyword evidence="3" id="KW-1185">Reference proteome</keyword>
<evidence type="ECO:0008006" key="4">
    <source>
        <dbReference type="Google" id="ProtNLM"/>
    </source>
</evidence>
<evidence type="ECO:0000256" key="1">
    <source>
        <dbReference type="SAM" id="MobiDB-lite"/>
    </source>
</evidence>
<feature type="compositionally biased region" description="Low complexity" evidence="1">
    <location>
        <begin position="741"/>
        <end position="755"/>
    </location>
</feature>
<dbReference type="GO" id="GO:0005634">
    <property type="term" value="C:nucleus"/>
    <property type="evidence" value="ECO:0007669"/>
    <property type="project" value="TreeGrafter"/>
</dbReference>
<protein>
    <recommendedName>
        <fullName evidence="4">Mitochondrial outer membrane protein IML2</fullName>
    </recommendedName>
</protein>
<feature type="compositionally biased region" description="Low complexity" evidence="1">
    <location>
        <begin position="140"/>
        <end position="153"/>
    </location>
</feature>
<evidence type="ECO:0000313" key="3">
    <source>
        <dbReference type="Proteomes" id="UP000054107"/>
    </source>
</evidence>
<dbReference type="OrthoDB" id="2154985at2759"/>
<feature type="region of interest" description="Disordered" evidence="1">
    <location>
        <begin position="738"/>
        <end position="774"/>
    </location>
</feature>
<accession>A0A0B7NY52</accession>
<organism evidence="2 3">
    <name type="scientific">Parasitella parasitica</name>
    <dbReference type="NCBI Taxonomy" id="35722"/>
    <lineage>
        <taxon>Eukaryota</taxon>
        <taxon>Fungi</taxon>
        <taxon>Fungi incertae sedis</taxon>
        <taxon>Mucoromycota</taxon>
        <taxon>Mucoromycotina</taxon>
        <taxon>Mucoromycetes</taxon>
        <taxon>Mucorales</taxon>
        <taxon>Mucorineae</taxon>
        <taxon>Mucoraceae</taxon>
        <taxon>Parasitella</taxon>
    </lineage>
</organism>
<dbReference type="EMBL" id="LN734259">
    <property type="protein sequence ID" value="CEP20184.1"/>
    <property type="molecule type" value="Genomic_DNA"/>
</dbReference>
<feature type="region of interest" description="Disordered" evidence="1">
    <location>
        <begin position="133"/>
        <end position="157"/>
    </location>
</feature>
<dbReference type="PANTHER" id="PTHR31859">
    <property type="entry name" value="TETRATRICOPEPTIDE REPEAT PROTEIN 39 FAMILY MEMBER"/>
    <property type="match status" value="1"/>
</dbReference>
<name>A0A0B7NY52_9FUNG</name>
<sequence>MLRQLNNLSKLTTSSLKYAANNTAAALVSLSASTRDDPALPSPHLIAYWITETQRGLDAFFNDEFELAQAIFMQHHLESPFHAVGYALIAYVEAMLGFESDKIQIALERIAAAESLARQFSKKARRKNWQTYRYTKNTAEEPSSTPSTTTATPFRYTPNNNTIVQSTTISFEELSTTTTTSEPKKKPKPLSTDVQYELLAINCMLMSSTIQFLRNSWLEYMKAAYKLRKSYKLYEQMFESLTGQKASDYASQLKKKGCSKTASFSSPSNLSTAVAAATTVTNTTSPLTKPESLSSILSNSPQPSFDISHKKRPMSALDCYFEDASFNTIDNAVESGIFFGIGLFSLIFSLLPPRINKILNTLGFHSSRPFALHSLTRSFSNQGLYSSLSALSLLAYYTNLSLFIHPQLLPNSLSLGNARQILDQMKLLFPHGKIWKLLEGKLCKMEGKTRKGVEILRDARRRENTTRVDLGTSAATTLPPKKKKSDVVCDLAQLQALAVYEMGWGQIFLGDYFQAAETFFRLESMNNWSRAFYHYIASCCMFADEEYDKSALEFMQIPGILKRKRHLGGRLLPNEIFAERKIKHWRAKANNAVVLDGPTLKRVVVVHPLWELIYLWNGFSQLTAGTLQLLKQSIETSLANLSKEDIGTDMSQLYLLLGVGVRELGDYDLADMYLRQSIRSEDLKCEDRWVIPHGLYEMAALCCFRLMQTKDIYQQMKLYKEAHEWIRKSEKHLAYRQSNLHQQEQQQQRQHQYAYQDDEKEETEPVVPDTTGDSDWDSRLHVRCQLLMEKLEDFHL</sequence>
<gene>
    <name evidence="2" type="primary">PARPA_14505.1 scaffold 51261</name>
</gene>